<keyword evidence="6" id="KW-0479">Metal-binding</keyword>
<reference evidence="15 16" key="1">
    <citation type="submission" date="2020-01" db="EMBL/GenBank/DDBJ databases">
        <authorList>
            <person name="Deng T."/>
        </authorList>
    </citation>
    <scope>NUCLEOTIDE SEQUENCE [LARGE SCALE GENOMIC DNA]</scope>
    <source>
        <strain evidence="15 16">5221</strain>
    </source>
</reference>
<comment type="similarity">
    <text evidence="3">Belongs to the HAD-like hydrolase superfamily. SerB family.</text>
</comment>
<name>A0A6N9H558_9MICO</name>
<dbReference type="SFLD" id="SFLDG01136">
    <property type="entry name" value="C1.6:_Phosphoserine_Phosphatas"/>
    <property type="match status" value="1"/>
</dbReference>
<keyword evidence="8" id="KW-0460">Magnesium</keyword>
<dbReference type="SFLD" id="SFLDF00029">
    <property type="entry name" value="phosphoserine_phosphatase"/>
    <property type="match status" value="1"/>
</dbReference>
<dbReference type="PANTHER" id="PTHR43344:SF2">
    <property type="entry name" value="PHOSPHOSERINE PHOSPHATASE"/>
    <property type="match status" value="1"/>
</dbReference>
<dbReference type="PANTHER" id="PTHR43344">
    <property type="entry name" value="PHOSPHOSERINE PHOSPHATASE"/>
    <property type="match status" value="1"/>
</dbReference>
<evidence type="ECO:0000313" key="16">
    <source>
        <dbReference type="Proteomes" id="UP000469215"/>
    </source>
</evidence>
<dbReference type="NCBIfam" id="TIGR01488">
    <property type="entry name" value="HAD-SF-IB"/>
    <property type="match status" value="1"/>
</dbReference>
<dbReference type="SUPFAM" id="SSF56784">
    <property type="entry name" value="HAD-like"/>
    <property type="match status" value="1"/>
</dbReference>
<evidence type="ECO:0000256" key="14">
    <source>
        <dbReference type="SAM" id="MobiDB-lite"/>
    </source>
</evidence>
<dbReference type="EMBL" id="WWEQ01000007">
    <property type="protein sequence ID" value="MYM18971.1"/>
    <property type="molecule type" value="Genomic_DNA"/>
</dbReference>
<gene>
    <name evidence="15" type="primary">serB</name>
    <name evidence="15" type="ORF">GSY69_02995</name>
</gene>
<dbReference type="SFLD" id="SFLDG01137">
    <property type="entry name" value="C1.6.1:_Phosphoserine_Phosphat"/>
    <property type="match status" value="1"/>
</dbReference>
<dbReference type="EC" id="3.1.3.3" evidence="4"/>
<dbReference type="AlphaFoldDB" id="A0A6N9H558"/>
<sequence>MQRISAIAPNPAPYGLSSELVPAAEVPAASARLRAARSEGTAADAAQEAPESPAPDVVVVPEALTEHGVGLAVCDVDSTFIEQEVIELIADHAGVRAQVAEITESAMRGELDFEASLRARVRTLAGLPVEVLAEVAQQVSMTPGAREFVRGVQAGGGRVALVSGGFDVIVEAIAADAGADAARANRLGVDAGRLTGEVVGAVIDRAAKADALAEYAQRWGVDRSQTIAVGDGANDIDMVEAAGMGFAFCAKPALVAAADAAISVRRLDAVLAAVTGERP</sequence>
<feature type="active site" description="Nucleophile" evidence="13">
    <location>
        <position position="75"/>
    </location>
</feature>
<evidence type="ECO:0000256" key="7">
    <source>
        <dbReference type="ARBA" id="ARBA00022801"/>
    </source>
</evidence>
<keyword evidence="5" id="KW-0028">Amino-acid biosynthesis</keyword>
<feature type="active site" description="Proton donor" evidence="13">
    <location>
        <position position="77"/>
    </location>
</feature>
<dbReference type="InterPro" id="IPR050582">
    <property type="entry name" value="HAD-like_SerB"/>
</dbReference>
<keyword evidence="7 15" id="KW-0378">Hydrolase</keyword>
<evidence type="ECO:0000313" key="15">
    <source>
        <dbReference type="EMBL" id="MYM18971.1"/>
    </source>
</evidence>
<evidence type="ECO:0000256" key="9">
    <source>
        <dbReference type="ARBA" id="ARBA00023299"/>
    </source>
</evidence>
<keyword evidence="16" id="KW-1185">Reference proteome</keyword>
<evidence type="ECO:0000256" key="12">
    <source>
        <dbReference type="ARBA" id="ARBA00048523"/>
    </source>
</evidence>
<accession>A0A6N9H558</accession>
<evidence type="ECO:0000256" key="8">
    <source>
        <dbReference type="ARBA" id="ARBA00022842"/>
    </source>
</evidence>
<evidence type="ECO:0000256" key="11">
    <source>
        <dbReference type="ARBA" id="ARBA00048138"/>
    </source>
</evidence>
<dbReference type="GO" id="GO:0006564">
    <property type="term" value="P:L-serine biosynthetic process"/>
    <property type="evidence" value="ECO:0007669"/>
    <property type="project" value="UniProtKB-KW"/>
</dbReference>
<dbReference type="RefSeq" id="WP_160952404.1">
    <property type="nucleotide sequence ID" value="NZ_WWEQ01000007.1"/>
</dbReference>
<feature type="region of interest" description="Disordered" evidence="14">
    <location>
        <begin position="35"/>
        <end position="54"/>
    </location>
</feature>
<evidence type="ECO:0000256" key="5">
    <source>
        <dbReference type="ARBA" id="ARBA00022605"/>
    </source>
</evidence>
<comment type="cofactor">
    <cofactor evidence="1">
        <name>Mg(2+)</name>
        <dbReference type="ChEBI" id="CHEBI:18420"/>
    </cofactor>
</comment>
<evidence type="ECO:0000256" key="10">
    <source>
        <dbReference type="ARBA" id="ARBA00031693"/>
    </source>
</evidence>
<proteinExistence type="inferred from homology"/>
<dbReference type="NCBIfam" id="TIGR00338">
    <property type="entry name" value="serB"/>
    <property type="match status" value="1"/>
</dbReference>
<dbReference type="GO" id="GO:0000287">
    <property type="term" value="F:magnesium ion binding"/>
    <property type="evidence" value="ECO:0007669"/>
    <property type="project" value="TreeGrafter"/>
</dbReference>
<evidence type="ECO:0000256" key="6">
    <source>
        <dbReference type="ARBA" id="ARBA00022723"/>
    </source>
</evidence>
<organism evidence="15 16">
    <name type="scientific">Brevibacterium rongguiense</name>
    <dbReference type="NCBI Taxonomy" id="2695267"/>
    <lineage>
        <taxon>Bacteria</taxon>
        <taxon>Bacillati</taxon>
        <taxon>Actinomycetota</taxon>
        <taxon>Actinomycetes</taxon>
        <taxon>Micrococcales</taxon>
        <taxon>Brevibacteriaceae</taxon>
        <taxon>Brevibacterium</taxon>
    </lineage>
</organism>
<dbReference type="GO" id="GO:0005737">
    <property type="term" value="C:cytoplasm"/>
    <property type="evidence" value="ECO:0007669"/>
    <property type="project" value="TreeGrafter"/>
</dbReference>
<comment type="pathway">
    <text evidence="2">Amino-acid biosynthesis; L-serine biosynthesis; L-serine from 3-phospho-D-glycerate: step 3/3.</text>
</comment>
<dbReference type="Pfam" id="PF12710">
    <property type="entry name" value="HAD"/>
    <property type="match status" value="1"/>
</dbReference>
<dbReference type="InterPro" id="IPR036412">
    <property type="entry name" value="HAD-like_sf"/>
</dbReference>
<dbReference type="InterPro" id="IPR023214">
    <property type="entry name" value="HAD_sf"/>
</dbReference>
<evidence type="ECO:0000256" key="1">
    <source>
        <dbReference type="ARBA" id="ARBA00001946"/>
    </source>
</evidence>
<dbReference type="Proteomes" id="UP000469215">
    <property type="component" value="Unassembled WGS sequence"/>
</dbReference>
<dbReference type="Gene3D" id="3.40.50.1000">
    <property type="entry name" value="HAD superfamily/HAD-like"/>
    <property type="match status" value="1"/>
</dbReference>
<evidence type="ECO:0000256" key="4">
    <source>
        <dbReference type="ARBA" id="ARBA00012640"/>
    </source>
</evidence>
<protein>
    <recommendedName>
        <fullName evidence="4">phosphoserine phosphatase</fullName>
        <ecNumber evidence="4">3.1.3.3</ecNumber>
    </recommendedName>
    <alternativeName>
        <fullName evidence="10">O-phosphoserine phosphohydrolase</fullName>
    </alternativeName>
</protein>
<dbReference type="UniPathway" id="UPA00135">
    <property type="reaction ID" value="UER00198"/>
</dbReference>
<dbReference type="InterPro" id="IPR004469">
    <property type="entry name" value="PSP"/>
</dbReference>
<evidence type="ECO:0000256" key="13">
    <source>
        <dbReference type="PIRSR" id="PIRSR604469-1"/>
    </source>
</evidence>
<keyword evidence="9" id="KW-0718">Serine biosynthesis</keyword>
<comment type="catalytic activity">
    <reaction evidence="11">
        <text>O-phospho-L-serine + H2O = L-serine + phosphate</text>
        <dbReference type="Rhea" id="RHEA:21208"/>
        <dbReference type="ChEBI" id="CHEBI:15377"/>
        <dbReference type="ChEBI" id="CHEBI:33384"/>
        <dbReference type="ChEBI" id="CHEBI:43474"/>
        <dbReference type="ChEBI" id="CHEBI:57524"/>
        <dbReference type="EC" id="3.1.3.3"/>
    </reaction>
</comment>
<evidence type="ECO:0000256" key="2">
    <source>
        <dbReference type="ARBA" id="ARBA00005135"/>
    </source>
</evidence>
<dbReference type="SFLD" id="SFLDS00003">
    <property type="entry name" value="Haloacid_Dehalogenase"/>
    <property type="match status" value="1"/>
</dbReference>
<comment type="catalytic activity">
    <reaction evidence="12">
        <text>O-phospho-D-serine + H2O = D-serine + phosphate</text>
        <dbReference type="Rhea" id="RHEA:24873"/>
        <dbReference type="ChEBI" id="CHEBI:15377"/>
        <dbReference type="ChEBI" id="CHEBI:35247"/>
        <dbReference type="ChEBI" id="CHEBI:43474"/>
        <dbReference type="ChEBI" id="CHEBI:58680"/>
        <dbReference type="EC" id="3.1.3.3"/>
    </reaction>
</comment>
<comment type="caution">
    <text evidence="15">The sequence shown here is derived from an EMBL/GenBank/DDBJ whole genome shotgun (WGS) entry which is preliminary data.</text>
</comment>
<evidence type="ECO:0000256" key="3">
    <source>
        <dbReference type="ARBA" id="ARBA00009184"/>
    </source>
</evidence>
<dbReference type="GO" id="GO:0036424">
    <property type="term" value="F:L-phosphoserine phosphatase activity"/>
    <property type="evidence" value="ECO:0007669"/>
    <property type="project" value="InterPro"/>
</dbReference>